<feature type="modified residue" description="4-aspartylphosphate" evidence="6">
    <location>
        <position position="61"/>
    </location>
</feature>
<name>A0ABT5B8T0_9BACT</name>
<dbReference type="Gene3D" id="6.10.250.690">
    <property type="match status" value="1"/>
</dbReference>
<keyword evidence="3" id="KW-0805">Transcription regulation</keyword>
<evidence type="ECO:0000256" key="2">
    <source>
        <dbReference type="ARBA" id="ARBA00023012"/>
    </source>
</evidence>
<sequence length="235" mass="26476">MPAPHPTPNPAKILVVEDNRKLASFLSRALSEEGYVVDLVDDGAVALSQARNIEYTLVILDWMLPSLDGMQVCRGLRLAGKSVPILMLTARGEITDRISGLDAGADDFLPKPFDLGELLARVRALGRRGQRDRFLEVGQLRIDRQDRVVTFGDRNLELTHREFMLLGYLAREAGRVVSRLELLQNVWETTYDPGTNMIDVHIKNLRTKLGEHASMIETVRGVGYRWQDESRDRVA</sequence>
<dbReference type="CDD" id="cd00383">
    <property type="entry name" value="trans_reg_C"/>
    <property type="match status" value="1"/>
</dbReference>
<keyword evidence="4 7" id="KW-0238">DNA-binding</keyword>
<dbReference type="InterPro" id="IPR039420">
    <property type="entry name" value="WalR-like"/>
</dbReference>
<proteinExistence type="predicted"/>
<evidence type="ECO:0000313" key="11">
    <source>
        <dbReference type="Proteomes" id="UP001217838"/>
    </source>
</evidence>
<dbReference type="InterPro" id="IPR001867">
    <property type="entry name" value="OmpR/PhoB-type_DNA-bd"/>
</dbReference>
<evidence type="ECO:0000256" key="4">
    <source>
        <dbReference type="ARBA" id="ARBA00023125"/>
    </source>
</evidence>
<accession>A0ABT5B8T0</accession>
<dbReference type="EMBL" id="JAQNDN010000010">
    <property type="protein sequence ID" value="MDC0670045.1"/>
    <property type="molecule type" value="Genomic_DNA"/>
</dbReference>
<dbReference type="Gene3D" id="1.10.10.10">
    <property type="entry name" value="Winged helix-like DNA-binding domain superfamily/Winged helix DNA-binding domain"/>
    <property type="match status" value="1"/>
</dbReference>
<dbReference type="Pfam" id="PF00486">
    <property type="entry name" value="Trans_reg_C"/>
    <property type="match status" value="1"/>
</dbReference>
<dbReference type="SMART" id="SM00862">
    <property type="entry name" value="Trans_reg_C"/>
    <property type="match status" value="1"/>
</dbReference>
<dbReference type="SMART" id="SM00448">
    <property type="entry name" value="REC"/>
    <property type="match status" value="1"/>
</dbReference>
<organism evidence="10 11">
    <name type="scientific">Nannocystis radixulma</name>
    <dbReference type="NCBI Taxonomy" id="2995305"/>
    <lineage>
        <taxon>Bacteria</taxon>
        <taxon>Pseudomonadati</taxon>
        <taxon>Myxococcota</taxon>
        <taxon>Polyangia</taxon>
        <taxon>Nannocystales</taxon>
        <taxon>Nannocystaceae</taxon>
        <taxon>Nannocystis</taxon>
    </lineage>
</organism>
<evidence type="ECO:0000259" key="8">
    <source>
        <dbReference type="PROSITE" id="PS50110"/>
    </source>
</evidence>
<evidence type="ECO:0000256" key="5">
    <source>
        <dbReference type="ARBA" id="ARBA00023163"/>
    </source>
</evidence>
<feature type="domain" description="Response regulatory" evidence="8">
    <location>
        <begin position="12"/>
        <end position="126"/>
    </location>
</feature>
<comment type="caution">
    <text evidence="10">The sequence shown here is derived from an EMBL/GenBank/DDBJ whole genome shotgun (WGS) entry which is preliminary data.</text>
</comment>
<dbReference type="Proteomes" id="UP001217838">
    <property type="component" value="Unassembled WGS sequence"/>
</dbReference>
<gene>
    <name evidence="10" type="ORF">POL58_19995</name>
</gene>
<dbReference type="InterPro" id="IPR001789">
    <property type="entry name" value="Sig_transdc_resp-reg_receiver"/>
</dbReference>
<dbReference type="PANTHER" id="PTHR48111:SF22">
    <property type="entry name" value="REGULATOR OF RPOS"/>
    <property type="match status" value="1"/>
</dbReference>
<dbReference type="PROSITE" id="PS51755">
    <property type="entry name" value="OMPR_PHOB"/>
    <property type="match status" value="1"/>
</dbReference>
<dbReference type="Pfam" id="PF00072">
    <property type="entry name" value="Response_reg"/>
    <property type="match status" value="1"/>
</dbReference>
<dbReference type="InterPro" id="IPR011006">
    <property type="entry name" value="CheY-like_superfamily"/>
</dbReference>
<keyword evidence="1 6" id="KW-0597">Phosphoprotein</keyword>
<keyword evidence="2" id="KW-0902">Two-component regulatory system</keyword>
<evidence type="ECO:0000313" key="10">
    <source>
        <dbReference type="EMBL" id="MDC0670045.1"/>
    </source>
</evidence>
<dbReference type="CDD" id="cd19935">
    <property type="entry name" value="REC_OmpR_CusR-like"/>
    <property type="match status" value="1"/>
</dbReference>
<feature type="domain" description="OmpR/PhoB-type" evidence="9">
    <location>
        <begin position="132"/>
        <end position="228"/>
    </location>
</feature>
<protein>
    <submittedName>
        <fullName evidence="10">Response regulator transcription factor</fullName>
    </submittedName>
</protein>
<feature type="DNA-binding region" description="OmpR/PhoB-type" evidence="7">
    <location>
        <begin position="132"/>
        <end position="228"/>
    </location>
</feature>
<reference evidence="10 11" key="1">
    <citation type="submission" date="2022-11" db="EMBL/GenBank/DDBJ databases">
        <title>Minimal conservation of predation-associated metabolite biosynthetic gene clusters underscores biosynthetic potential of Myxococcota including descriptions for ten novel species: Archangium lansinium sp. nov., Myxococcus landrumus sp. nov., Nannocystis bai.</title>
        <authorList>
            <person name="Ahearne A."/>
            <person name="Stevens C."/>
            <person name="Dowd S."/>
        </authorList>
    </citation>
    <scope>NUCLEOTIDE SEQUENCE [LARGE SCALE GENOMIC DNA]</scope>
    <source>
        <strain evidence="10 11">NCELM</strain>
    </source>
</reference>
<dbReference type="SUPFAM" id="SSF52172">
    <property type="entry name" value="CheY-like"/>
    <property type="match status" value="1"/>
</dbReference>
<dbReference type="PANTHER" id="PTHR48111">
    <property type="entry name" value="REGULATOR OF RPOS"/>
    <property type="match status" value="1"/>
</dbReference>
<evidence type="ECO:0000256" key="6">
    <source>
        <dbReference type="PROSITE-ProRule" id="PRU00169"/>
    </source>
</evidence>
<dbReference type="RefSeq" id="WP_271999856.1">
    <property type="nucleotide sequence ID" value="NZ_JAQNDN010000010.1"/>
</dbReference>
<keyword evidence="11" id="KW-1185">Reference proteome</keyword>
<dbReference type="Gene3D" id="3.40.50.2300">
    <property type="match status" value="1"/>
</dbReference>
<keyword evidence="5" id="KW-0804">Transcription</keyword>
<dbReference type="PROSITE" id="PS50110">
    <property type="entry name" value="RESPONSE_REGULATORY"/>
    <property type="match status" value="1"/>
</dbReference>
<evidence type="ECO:0000256" key="3">
    <source>
        <dbReference type="ARBA" id="ARBA00023015"/>
    </source>
</evidence>
<evidence type="ECO:0000256" key="1">
    <source>
        <dbReference type="ARBA" id="ARBA00022553"/>
    </source>
</evidence>
<evidence type="ECO:0000256" key="7">
    <source>
        <dbReference type="PROSITE-ProRule" id="PRU01091"/>
    </source>
</evidence>
<evidence type="ECO:0000259" key="9">
    <source>
        <dbReference type="PROSITE" id="PS51755"/>
    </source>
</evidence>
<dbReference type="InterPro" id="IPR036388">
    <property type="entry name" value="WH-like_DNA-bd_sf"/>
</dbReference>
<dbReference type="SUPFAM" id="SSF46894">
    <property type="entry name" value="C-terminal effector domain of the bipartite response regulators"/>
    <property type="match status" value="1"/>
</dbReference>
<dbReference type="InterPro" id="IPR016032">
    <property type="entry name" value="Sig_transdc_resp-reg_C-effctor"/>
</dbReference>